<dbReference type="InterPro" id="IPR050534">
    <property type="entry name" value="Coronavir_polyprotein_1ab"/>
</dbReference>
<gene>
    <name evidence="6" type="ORF">BDN71DRAFT_1438893</name>
</gene>
<dbReference type="Pfam" id="PF13087">
    <property type="entry name" value="AAA_12"/>
    <property type="match status" value="1"/>
</dbReference>
<dbReference type="GO" id="GO:0043139">
    <property type="term" value="F:5'-3' DNA helicase activity"/>
    <property type="evidence" value="ECO:0007669"/>
    <property type="project" value="TreeGrafter"/>
</dbReference>
<dbReference type="GO" id="GO:0016787">
    <property type="term" value="F:hydrolase activity"/>
    <property type="evidence" value="ECO:0007669"/>
    <property type="project" value="UniProtKB-KW"/>
</dbReference>
<dbReference type="InterPro" id="IPR027417">
    <property type="entry name" value="P-loop_NTPase"/>
</dbReference>
<evidence type="ECO:0000256" key="1">
    <source>
        <dbReference type="ARBA" id="ARBA00022741"/>
    </source>
</evidence>
<accession>A0A9P6A9C0</accession>
<keyword evidence="3" id="KW-0347">Helicase</keyword>
<evidence type="ECO:0000313" key="7">
    <source>
        <dbReference type="Proteomes" id="UP000807025"/>
    </source>
</evidence>
<reference evidence="6" key="1">
    <citation type="submission" date="2020-11" db="EMBL/GenBank/DDBJ databases">
        <authorList>
            <consortium name="DOE Joint Genome Institute"/>
            <person name="Ahrendt S."/>
            <person name="Riley R."/>
            <person name="Andreopoulos W."/>
            <person name="Labutti K."/>
            <person name="Pangilinan J."/>
            <person name="Ruiz-Duenas F.J."/>
            <person name="Barrasa J.M."/>
            <person name="Sanchez-Garcia M."/>
            <person name="Camarero S."/>
            <person name="Miyauchi S."/>
            <person name="Serrano A."/>
            <person name="Linde D."/>
            <person name="Babiker R."/>
            <person name="Drula E."/>
            <person name="Ayuso-Fernandez I."/>
            <person name="Pacheco R."/>
            <person name="Padilla G."/>
            <person name="Ferreira P."/>
            <person name="Barriuso J."/>
            <person name="Kellner H."/>
            <person name="Castanera R."/>
            <person name="Alfaro M."/>
            <person name="Ramirez L."/>
            <person name="Pisabarro A.G."/>
            <person name="Kuo A."/>
            <person name="Tritt A."/>
            <person name="Lipzen A."/>
            <person name="He G."/>
            <person name="Yan M."/>
            <person name="Ng V."/>
            <person name="Cullen D."/>
            <person name="Martin F."/>
            <person name="Rosso M.-N."/>
            <person name="Henrissat B."/>
            <person name="Hibbett D."/>
            <person name="Martinez A.T."/>
            <person name="Grigoriev I.V."/>
        </authorList>
    </citation>
    <scope>NUCLEOTIDE SEQUENCE</scope>
    <source>
        <strain evidence="6">ATCC 90797</strain>
    </source>
</reference>
<proteinExistence type="predicted"/>
<keyword evidence="1" id="KW-0547">Nucleotide-binding</keyword>
<evidence type="ECO:0000259" key="5">
    <source>
        <dbReference type="Pfam" id="PF13087"/>
    </source>
</evidence>
<dbReference type="InterPro" id="IPR041679">
    <property type="entry name" value="DNA2/NAM7-like_C"/>
</dbReference>
<keyword evidence="4" id="KW-0067">ATP-binding</keyword>
<feature type="domain" description="DNA2/NAM7 helicase-like C-terminal" evidence="5">
    <location>
        <begin position="1118"/>
        <end position="1392"/>
    </location>
</feature>
<sequence>MPKGRLSATNLATYYHLNCDLYLHNVYHQSSGPESVLASQVVQAHFNRGMDWEKLLFRWLDNHCLLLSVPSAPIQAEDLAERILADNRDHFFVSGLTLRPPQQAFHELFREKGNEDVTFSVAKPDLLEIFRTADGTVVWRVVDAKSSESVKASHYVQIYFYTLCLTYILPQPRFRPSGSTAVWLPPSDSSHSQPSFTDLRSINLSLLAPSLHTFLFGRLPRIVEQPSGEPNWHYNPLCRNCPYKDDCRSRTLAQGAVGSIPNLSHADANSVQNLLNVVQPDSGLSDIEQLHVVFQNQTRWKHLEKAYPTTFRKAIKVLGVAKRKAKTGVIMSTPLLDSAKSGEIQLTQRRSFTCPRSEDIAIVVSLLKDPSIRAAPIAYFCVSVFSNTASYKPPRPATGKVDQMVPTLASIIRSILSQTSILSTQCYVFSSAEHTALQSHLVEAALASGHSDADIRMCIGALASGASLLQTTYQPLILSGVFLSFLDKPHQVATDAEFRLYAERLGLNVSASPEEIRCMVQAKLEDLKAEANTPSLTPEDESRRTLLGQVPRVVTVKSEVEKLLALPMPGYWELEECAKILVSEPSIPECPTDDEMLSNCITGSIEQLESQLKLRNWYVYATLNSLRTRASNGRLNLLVNPGRRLSANCMDICKDEQLRKLFFMQQFEVLTKLVELWKTRIEGCPDAPVIEFQNITQGSRGLEYRFIVTAGALDMPIEKERSFYEYIIVADNEDDEDIPVEALFDDLTIAGSVIPLNNFTKKRWDFQHPTVRDNLALVDLQDVSIQGRGRSKVTTLTLNLWTGGTFQVEVGKKYRLSPRLVDFNITKVLATLFELDVRAGAGDVEQPDSPFWQLIKNPRRLRHVNTVTDDVIQASTSIQRLFREIHDLGNESAGALMLQASQLQAAKRILANQLSVVWGPPGTGKTHTIALSILRLLDAETRTGRIRTRIVFVSAMTHAAIQACLDKFHFLTTCYKDISDLDTAWLDEVKIEKVLNGNNHPPPNLARFRYIYAGTVYQLHNFRKKNTFDVDVVVVDEAGQLSLASVALVLGALKPDGRMIFAGDSEQLAPILTGSYPMAMKRLFGSVLDYLMRPPAPPAYDGGGPSSQGSLEGSSQGSIVQLTENFRLNPDLGEFISTIYRRSFKPQKAQERELGKFFQTIRSQLGQDIGIPLGIADAIRHFLLALSNVMQRKPQELLLPPTIGQADDPSVPASSMDHLSSKALDEPHLPVSLAMIQLETTASRLESTGYEGHVRAEAAVAAALVASIQSCMPDASIFVATPYRVQRQAVRNTLKKTHLPHPTSGSITKANGSVDQLVDATRRMKLNENPISMKNVTVDTIERLQGAEAAFVICLFSIPPSAGVDVSFILERRRLNVAISRAKTLCILVTSSEVLRPAIRVLTNEGTAKGYAFLKGFAERAWSTGLSINLDAFETAGNRF</sequence>
<name>A0A9P6A9C0_PLEER</name>
<keyword evidence="7" id="KW-1185">Reference proteome</keyword>
<organism evidence="6 7">
    <name type="scientific">Pleurotus eryngii</name>
    <name type="common">Boletus of the steppes</name>
    <dbReference type="NCBI Taxonomy" id="5323"/>
    <lineage>
        <taxon>Eukaryota</taxon>
        <taxon>Fungi</taxon>
        <taxon>Dikarya</taxon>
        <taxon>Basidiomycota</taxon>
        <taxon>Agaricomycotina</taxon>
        <taxon>Agaricomycetes</taxon>
        <taxon>Agaricomycetidae</taxon>
        <taxon>Agaricales</taxon>
        <taxon>Pleurotineae</taxon>
        <taxon>Pleurotaceae</taxon>
        <taxon>Pleurotus</taxon>
    </lineage>
</organism>
<comment type="caution">
    <text evidence="6">The sequence shown here is derived from an EMBL/GenBank/DDBJ whole genome shotgun (WGS) entry which is preliminary data.</text>
</comment>
<protein>
    <submittedName>
        <fullName evidence="6">P-loop containing nucleoside triphosphate hydrolase protein</fullName>
    </submittedName>
</protein>
<dbReference type="GO" id="GO:0005524">
    <property type="term" value="F:ATP binding"/>
    <property type="evidence" value="ECO:0007669"/>
    <property type="project" value="UniProtKB-KW"/>
</dbReference>
<evidence type="ECO:0000256" key="2">
    <source>
        <dbReference type="ARBA" id="ARBA00022801"/>
    </source>
</evidence>
<dbReference type="PANTHER" id="PTHR43788:SF8">
    <property type="entry name" value="DNA-BINDING PROTEIN SMUBP-2"/>
    <property type="match status" value="1"/>
</dbReference>
<dbReference type="PANTHER" id="PTHR43788">
    <property type="entry name" value="DNA2/NAM7 HELICASE FAMILY MEMBER"/>
    <property type="match status" value="1"/>
</dbReference>
<keyword evidence="2 6" id="KW-0378">Hydrolase</keyword>
<dbReference type="Pfam" id="PF13604">
    <property type="entry name" value="AAA_30"/>
    <property type="match status" value="1"/>
</dbReference>
<dbReference type="Proteomes" id="UP000807025">
    <property type="component" value="Unassembled WGS sequence"/>
</dbReference>
<evidence type="ECO:0000313" key="6">
    <source>
        <dbReference type="EMBL" id="KAF9501362.1"/>
    </source>
</evidence>
<evidence type="ECO:0000256" key="3">
    <source>
        <dbReference type="ARBA" id="ARBA00022806"/>
    </source>
</evidence>
<dbReference type="OrthoDB" id="6513042at2759"/>
<dbReference type="Gene3D" id="3.40.50.300">
    <property type="entry name" value="P-loop containing nucleotide triphosphate hydrolases"/>
    <property type="match status" value="2"/>
</dbReference>
<dbReference type="SUPFAM" id="SSF52540">
    <property type="entry name" value="P-loop containing nucleoside triphosphate hydrolases"/>
    <property type="match status" value="1"/>
</dbReference>
<evidence type="ECO:0000256" key="4">
    <source>
        <dbReference type="ARBA" id="ARBA00022840"/>
    </source>
</evidence>
<dbReference type="EMBL" id="MU154523">
    <property type="protein sequence ID" value="KAF9501362.1"/>
    <property type="molecule type" value="Genomic_DNA"/>
</dbReference>